<comment type="catalytic activity">
    <reaction evidence="4">
        <text>N-terminal L-lysyl-[protein] + L-leucyl-tRNA(Leu) = N-terminal L-leucyl-L-lysyl-[protein] + tRNA(Leu) + H(+)</text>
        <dbReference type="Rhea" id="RHEA:12340"/>
        <dbReference type="Rhea" id="RHEA-COMP:9613"/>
        <dbReference type="Rhea" id="RHEA-COMP:9622"/>
        <dbReference type="Rhea" id="RHEA-COMP:12670"/>
        <dbReference type="Rhea" id="RHEA-COMP:12671"/>
        <dbReference type="ChEBI" id="CHEBI:15378"/>
        <dbReference type="ChEBI" id="CHEBI:65249"/>
        <dbReference type="ChEBI" id="CHEBI:78442"/>
        <dbReference type="ChEBI" id="CHEBI:78494"/>
        <dbReference type="ChEBI" id="CHEBI:133043"/>
        <dbReference type="EC" id="2.3.2.6"/>
    </reaction>
</comment>
<dbReference type="PANTHER" id="PTHR30098">
    <property type="entry name" value="LEUCYL/PHENYLALANYL-TRNA--PROTEIN TRANSFERASE"/>
    <property type="match status" value="1"/>
</dbReference>
<dbReference type="Proteomes" id="UP000838672">
    <property type="component" value="Unassembled WGS sequence"/>
</dbReference>
<dbReference type="Pfam" id="PF03588">
    <property type="entry name" value="Leu_Phe_trans"/>
    <property type="match status" value="1"/>
</dbReference>
<comment type="catalytic activity">
    <reaction evidence="4">
        <text>L-phenylalanyl-tRNA(Phe) + an N-terminal L-alpha-aminoacyl-[protein] = an N-terminal L-phenylalanyl-L-alpha-aminoacyl-[protein] + tRNA(Phe)</text>
        <dbReference type="Rhea" id="RHEA:43632"/>
        <dbReference type="Rhea" id="RHEA-COMP:9668"/>
        <dbReference type="Rhea" id="RHEA-COMP:9699"/>
        <dbReference type="Rhea" id="RHEA-COMP:10636"/>
        <dbReference type="Rhea" id="RHEA-COMP:10637"/>
        <dbReference type="ChEBI" id="CHEBI:78442"/>
        <dbReference type="ChEBI" id="CHEBI:78531"/>
        <dbReference type="ChEBI" id="CHEBI:78597"/>
        <dbReference type="ChEBI" id="CHEBI:83561"/>
        <dbReference type="EC" id="2.3.2.6"/>
    </reaction>
</comment>
<proteinExistence type="inferred from homology"/>
<comment type="catalytic activity">
    <reaction evidence="4">
        <text>N-terminal L-arginyl-[protein] + L-leucyl-tRNA(Leu) = N-terminal L-leucyl-L-arginyl-[protein] + tRNA(Leu) + H(+)</text>
        <dbReference type="Rhea" id="RHEA:50416"/>
        <dbReference type="Rhea" id="RHEA-COMP:9613"/>
        <dbReference type="Rhea" id="RHEA-COMP:9622"/>
        <dbReference type="Rhea" id="RHEA-COMP:12672"/>
        <dbReference type="Rhea" id="RHEA-COMP:12673"/>
        <dbReference type="ChEBI" id="CHEBI:15378"/>
        <dbReference type="ChEBI" id="CHEBI:64719"/>
        <dbReference type="ChEBI" id="CHEBI:78442"/>
        <dbReference type="ChEBI" id="CHEBI:78494"/>
        <dbReference type="ChEBI" id="CHEBI:133044"/>
        <dbReference type="EC" id="2.3.2.6"/>
    </reaction>
</comment>
<dbReference type="SUPFAM" id="SSF55729">
    <property type="entry name" value="Acyl-CoA N-acyltransferases (Nat)"/>
    <property type="match status" value="1"/>
</dbReference>
<dbReference type="EC" id="2.3.2.6" evidence="4"/>
<dbReference type="GO" id="GO:0008914">
    <property type="term" value="F:leucyl-tRNA--protein transferase activity"/>
    <property type="evidence" value="ECO:0007669"/>
    <property type="project" value="UniProtKB-EC"/>
</dbReference>
<dbReference type="InterPro" id="IPR042221">
    <property type="entry name" value="Leu/Phe-tRNA_Trfase_N"/>
</dbReference>
<dbReference type="Gene3D" id="3.30.70.3550">
    <property type="entry name" value="Leucyl/phenylalanyl-tRNA-protein transferase, N-terminal domain"/>
    <property type="match status" value="1"/>
</dbReference>
<evidence type="ECO:0000256" key="3">
    <source>
        <dbReference type="ARBA" id="ARBA00023315"/>
    </source>
</evidence>
<dbReference type="PANTHER" id="PTHR30098:SF2">
    <property type="entry name" value="LEUCYL_PHENYLALANYL-TRNA--PROTEIN TRANSFERASE"/>
    <property type="match status" value="1"/>
</dbReference>
<dbReference type="EMBL" id="CAKLDI010000001">
    <property type="protein sequence ID" value="CAH0533367.1"/>
    <property type="molecule type" value="Genomic_DNA"/>
</dbReference>
<keyword evidence="1 4" id="KW-0963">Cytoplasm</keyword>
<evidence type="ECO:0000256" key="2">
    <source>
        <dbReference type="ARBA" id="ARBA00022679"/>
    </source>
</evidence>
<evidence type="ECO:0000313" key="5">
    <source>
        <dbReference type="EMBL" id="CAH0533367.1"/>
    </source>
</evidence>
<evidence type="ECO:0000313" key="6">
    <source>
        <dbReference type="Proteomes" id="UP000838672"/>
    </source>
</evidence>
<comment type="caution">
    <text evidence="5">The sequence shown here is derived from an EMBL/GenBank/DDBJ whole genome shotgun (WGS) entry which is preliminary data.</text>
</comment>
<accession>A0ABM8ZSS9</accession>
<gene>
    <name evidence="4 5" type="primary">aat</name>
    <name evidence="5" type="ORF">VST7929_01233</name>
</gene>
<keyword evidence="3 4" id="KW-0012">Acyltransferase</keyword>
<comment type="function">
    <text evidence="4">Functions in the N-end rule pathway of protein degradation where it conjugates Leu, Phe and, less efficiently, Met from aminoacyl-tRNAs to the N-termini of proteins containing an N-terminal arginine or lysine.</text>
</comment>
<keyword evidence="6" id="KW-1185">Reference proteome</keyword>
<evidence type="ECO:0000256" key="4">
    <source>
        <dbReference type="HAMAP-Rule" id="MF_00688"/>
    </source>
</evidence>
<name>A0ABM8ZSS9_9VIBR</name>
<comment type="similarity">
    <text evidence="4">Belongs to the L/F-transferase family.</text>
</comment>
<keyword evidence="2 4" id="KW-0808">Transferase</keyword>
<dbReference type="Gene3D" id="3.40.630.70">
    <property type="entry name" value="Leucyl/phenylalanyl-tRNA-protein transferase, C-terminal domain"/>
    <property type="match status" value="1"/>
</dbReference>
<organism evidence="5 6">
    <name type="scientific">Vibrio stylophorae</name>
    <dbReference type="NCBI Taxonomy" id="659351"/>
    <lineage>
        <taxon>Bacteria</taxon>
        <taxon>Pseudomonadati</taxon>
        <taxon>Pseudomonadota</taxon>
        <taxon>Gammaproteobacteria</taxon>
        <taxon>Vibrionales</taxon>
        <taxon>Vibrionaceae</taxon>
        <taxon>Vibrio</taxon>
    </lineage>
</organism>
<dbReference type="InterPro" id="IPR042203">
    <property type="entry name" value="Leu/Phe-tRNA_Trfase_C"/>
</dbReference>
<dbReference type="InterPro" id="IPR016181">
    <property type="entry name" value="Acyl_CoA_acyltransferase"/>
</dbReference>
<sequence>MYLTELSPHHVQFPIPDQALSEPDGLLAIGGDLRPERLIEAYRHGIFPWYNQGEPILWWSPSTRALFDPCTPYLSRSSHKFQRKAQYVVTINCDFAGVIAGCRHRPNTGTWITKEIAQAYIYLHHLGHAHSIEVWHQDQLVGGFYGIACGAMFCGESMFSRATNASKIALWAFSHHFAKHGGHWIDCQMENPHLMSLGAQLMPRRQYLDILMQTREQALPASVYHQQQLAFPGASHAN</sequence>
<comment type="subcellular location">
    <subcellularLocation>
        <location evidence="4">Cytoplasm</location>
    </subcellularLocation>
</comment>
<dbReference type="HAMAP" id="MF_00688">
    <property type="entry name" value="Leu_Phe_trans"/>
    <property type="match status" value="1"/>
</dbReference>
<evidence type="ECO:0000256" key="1">
    <source>
        <dbReference type="ARBA" id="ARBA00022490"/>
    </source>
</evidence>
<reference evidence="5" key="1">
    <citation type="submission" date="2021-11" db="EMBL/GenBank/DDBJ databases">
        <authorList>
            <person name="Rodrigo-Torres L."/>
            <person name="Arahal R. D."/>
            <person name="Lucena T."/>
        </authorList>
    </citation>
    <scope>NUCLEOTIDE SEQUENCE</scope>
    <source>
        <strain evidence="5">CECT 7929</strain>
    </source>
</reference>
<protein>
    <recommendedName>
        <fullName evidence="4">Leucyl/phenylalanyl-tRNA--protein transferase</fullName>
        <ecNumber evidence="4">2.3.2.6</ecNumber>
    </recommendedName>
    <alternativeName>
        <fullName evidence="4">L/F-transferase</fullName>
    </alternativeName>
    <alternativeName>
        <fullName evidence="4">Leucyltransferase</fullName>
    </alternativeName>
    <alternativeName>
        <fullName evidence="4">Phenyalanyltransferase</fullName>
    </alternativeName>
</protein>
<dbReference type="RefSeq" id="WP_237465774.1">
    <property type="nucleotide sequence ID" value="NZ_CAKLDI010000001.1"/>
</dbReference>
<dbReference type="NCBIfam" id="TIGR00667">
    <property type="entry name" value="aat"/>
    <property type="match status" value="1"/>
</dbReference>
<dbReference type="InterPro" id="IPR004616">
    <property type="entry name" value="Leu/Phe-tRNA_Trfase"/>
</dbReference>